<dbReference type="InterPro" id="IPR000335">
    <property type="entry name" value="Bleomycin-R"/>
</dbReference>
<dbReference type="SUPFAM" id="SSF54593">
    <property type="entry name" value="Glyoxalase/Bleomycin resistance protein/Dihydroxybiphenyl dioxygenase"/>
    <property type="match status" value="1"/>
</dbReference>
<dbReference type="Proteomes" id="UP001165423">
    <property type="component" value="Unassembled WGS sequence"/>
</dbReference>
<evidence type="ECO:0000259" key="4">
    <source>
        <dbReference type="PROSITE" id="PS51819"/>
    </source>
</evidence>
<evidence type="ECO:0000256" key="1">
    <source>
        <dbReference type="ARBA" id="ARBA00011051"/>
    </source>
</evidence>
<name>A0ABT0A0F2_9GAMM</name>
<accession>A0ABT0A0F2</accession>
<dbReference type="InterPro" id="IPR029068">
    <property type="entry name" value="Glyas_Bleomycin-R_OHBP_Dase"/>
</dbReference>
<dbReference type="InterPro" id="IPR004360">
    <property type="entry name" value="Glyas_Fos-R_dOase_dom"/>
</dbReference>
<dbReference type="RefSeq" id="WP_243318189.1">
    <property type="nucleotide sequence ID" value="NZ_JALGCL010000001.1"/>
</dbReference>
<dbReference type="CDD" id="cd08349">
    <property type="entry name" value="BLMA_like"/>
    <property type="match status" value="1"/>
</dbReference>
<dbReference type="Pfam" id="PF00903">
    <property type="entry name" value="Glyoxalase"/>
    <property type="match status" value="1"/>
</dbReference>
<evidence type="ECO:0000256" key="3">
    <source>
        <dbReference type="ARBA" id="ARBA00023251"/>
    </source>
</evidence>
<proteinExistence type="inferred from homology"/>
<comment type="similarity">
    <text evidence="1">Belongs to the bleomycin resistance protein family.</text>
</comment>
<dbReference type="EMBL" id="JALGCL010000001">
    <property type="protein sequence ID" value="MCJ0824450.1"/>
    <property type="molecule type" value="Genomic_DNA"/>
</dbReference>
<protein>
    <recommendedName>
        <fullName evidence="2">Bleomycin resistance protein</fullName>
    </recommendedName>
</protein>
<organism evidence="5 6">
    <name type="scientific">Cognatiluteimonas sedimenti</name>
    <dbReference type="NCBI Taxonomy" id="2927791"/>
    <lineage>
        <taxon>Bacteria</taxon>
        <taxon>Pseudomonadati</taxon>
        <taxon>Pseudomonadota</taxon>
        <taxon>Gammaproteobacteria</taxon>
        <taxon>Lysobacterales</taxon>
        <taxon>Lysobacteraceae</taxon>
        <taxon>Cognatiluteimonas</taxon>
    </lineage>
</organism>
<evidence type="ECO:0000256" key="2">
    <source>
        <dbReference type="ARBA" id="ARBA00021572"/>
    </source>
</evidence>
<evidence type="ECO:0000313" key="6">
    <source>
        <dbReference type="Proteomes" id="UP001165423"/>
    </source>
</evidence>
<gene>
    <name evidence="5" type="ORF">MQC88_00500</name>
</gene>
<keyword evidence="3" id="KW-0046">Antibiotic resistance</keyword>
<keyword evidence="6" id="KW-1185">Reference proteome</keyword>
<feature type="domain" description="VOC" evidence="4">
    <location>
        <begin position="6"/>
        <end position="129"/>
    </location>
</feature>
<evidence type="ECO:0000313" key="5">
    <source>
        <dbReference type="EMBL" id="MCJ0824450.1"/>
    </source>
</evidence>
<dbReference type="InterPro" id="IPR037523">
    <property type="entry name" value="VOC_core"/>
</dbReference>
<reference evidence="5 6" key="1">
    <citation type="submission" date="2022-03" db="EMBL/GenBank/DDBJ databases">
        <title>Luteimonas soily sp. nov., a novel bacterium isolated from the soil.</title>
        <authorList>
            <person name="Zhang X."/>
        </authorList>
    </citation>
    <scope>NUCLEOTIDE SEQUENCE [LARGE SCALE GENOMIC DNA]</scope>
    <source>
        <strain evidence="5 6">50</strain>
    </source>
</reference>
<sequence length="134" mass="14820">MKASLLAAHPVLMAKDVAESVQFYRTLGFSLAFADRPEAPRYAGIVRDGVELHIQWADATQWAYPTDRPAYRFRVTDVDAIYQEFLAGGSINATTGQGSPWSSPAETPWGTREFHLRDPGQNSLQFYQPLSGAA</sequence>
<dbReference type="PROSITE" id="PS51819">
    <property type="entry name" value="VOC"/>
    <property type="match status" value="1"/>
</dbReference>
<dbReference type="Gene3D" id="3.10.180.10">
    <property type="entry name" value="2,3-Dihydroxybiphenyl 1,2-Dioxygenase, domain 1"/>
    <property type="match status" value="1"/>
</dbReference>
<comment type="caution">
    <text evidence="5">The sequence shown here is derived from an EMBL/GenBank/DDBJ whole genome shotgun (WGS) entry which is preliminary data.</text>
</comment>